<sequence>MNQKDYLSLIRDWRDVIFHTVFVKKGEALELPMLLEVHGNQTFLASLIRLD</sequence>
<dbReference type="HOGENOM" id="CLU_3100590_0_0_6"/>
<organism evidence="1 2">
    <name type="scientific">Marinobacter salarius</name>
    <dbReference type="NCBI Taxonomy" id="1420917"/>
    <lineage>
        <taxon>Bacteria</taxon>
        <taxon>Pseudomonadati</taxon>
        <taxon>Pseudomonadota</taxon>
        <taxon>Gammaproteobacteria</taxon>
        <taxon>Pseudomonadales</taxon>
        <taxon>Marinobacteraceae</taxon>
        <taxon>Marinobacter</taxon>
    </lineage>
</organism>
<proteinExistence type="predicted"/>
<name>W5YWT3_9GAMM</name>
<dbReference type="KEGG" id="msr:AU15_18220"/>
<dbReference type="AlphaFoldDB" id="W5YWT3"/>
<dbReference type="EMBL" id="CP007152">
    <property type="protein sequence ID" value="AHI33349.1"/>
    <property type="molecule type" value="Genomic_DNA"/>
</dbReference>
<accession>W5YWT3</accession>
<evidence type="ECO:0000313" key="2">
    <source>
        <dbReference type="Proteomes" id="UP000035081"/>
    </source>
</evidence>
<evidence type="ECO:0000313" key="1">
    <source>
        <dbReference type="EMBL" id="AHI33349.1"/>
    </source>
</evidence>
<gene>
    <name evidence="1" type="ORF">AU15_18220</name>
</gene>
<reference evidence="1 2" key="1">
    <citation type="journal article" date="2014" name="Genome Announc.">
        <title>Draft Genome Sequences of Marinobacter similis A3d10T and Marinobacter salarius R9SW1T.</title>
        <authorList>
            <person name="Ivanova E.P."/>
            <person name="Ng H.J."/>
            <person name="Webb H.K."/>
            <person name="Feng G."/>
            <person name="Oshima K."/>
            <person name="Hattori M."/>
            <person name="Ohkuma M."/>
            <person name="Sergeev A.F."/>
            <person name="Mikhailov V.V."/>
            <person name="Crawford R.J."/>
            <person name="Sawabe T."/>
        </authorList>
    </citation>
    <scope>NUCLEOTIDE SEQUENCE [LARGE SCALE GENOMIC DNA]</scope>
    <source>
        <strain evidence="2">A3d10 and R9SW1</strain>
    </source>
</reference>
<protein>
    <submittedName>
        <fullName evidence="1">Uncharacterized protein</fullName>
    </submittedName>
</protein>
<dbReference type="Proteomes" id="UP000035081">
    <property type="component" value="Chromosome"/>
</dbReference>